<name>A0A9D7F8Q3_9RHOO</name>
<feature type="domain" description="HDOD" evidence="1">
    <location>
        <begin position="187"/>
        <end position="384"/>
    </location>
</feature>
<sequence>MPEPYFFIRPMLAADQSWAALDWQTGALFTNECTDLERCFNESAAAPLARLLPMVVPIDPECIEQSGFIEGFDARQVVFVLPAATLENTQTLTRCKQLRSQGYRFGLHINRADLLRQVPVAAFNYLWLDAAFARQDLPAIDLIYADDAGFRKIATKVGSHEMFGWLTEKKFDWCDSHFLTVRNPLAGPEPDLTRLKLLKLLNLVRQDGDTREIEGIFREEPKLSYNLLRLVNSVAVGARTRISNFSQAIAILGRRQLQRWLQLLIYADNLANGNAPNPLMQLAAARGRLMELLSVAIEPEPEIPDLSDNAFMTGLFSLLDVLINLPMKEILKELPLQPEVVDALNSPADDGILGQLLSAIIASESGNFSDAEAIFSGLGISPATHAKSQVTALYWAARINTENHD</sequence>
<proteinExistence type="predicted"/>
<dbReference type="EMBL" id="JADJNC010000003">
    <property type="protein sequence ID" value="MBK7421898.1"/>
    <property type="molecule type" value="Genomic_DNA"/>
</dbReference>
<dbReference type="PANTHER" id="PTHR33525:SF4">
    <property type="entry name" value="CYCLIC DI-GMP PHOSPHODIESTERASE CDGJ"/>
    <property type="match status" value="1"/>
</dbReference>
<dbReference type="PANTHER" id="PTHR33525">
    <property type="match status" value="1"/>
</dbReference>
<evidence type="ECO:0000313" key="2">
    <source>
        <dbReference type="EMBL" id="MBK7421898.1"/>
    </source>
</evidence>
<dbReference type="Pfam" id="PF08668">
    <property type="entry name" value="HDOD"/>
    <property type="match status" value="1"/>
</dbReference>
<evidence type="ECO:0000313" key="3">
    <source>
        <dbReference type="Proteomes" id="UP000886602"/>
    </source>
</evidence>
<evidence type="ECO:0000259" key="1">
    <source>
        <dbReference type="PROSITE" id="PS51833"/>
    </source>
</evidence>
<dbReference type="InterPro" id="IPR013976">
    <property type="entry name" value="HDOD"/>
</dbReference>
<reference evidence="2" key="1">
    <citation type="submission" date="2020-10" db="EMBL/GenBank/DDBJ databases">
        <title>Connecting structure to function with the recovery of over 1000 high-quality activated sludge metagenome-assembled genomes encoding full-length rRNA genes using long-read sequencing.</title>
        <authorList>
            <person name="Singleton C.M."/>
            <person name="Petriglieri F."/>
            <person name="Kristensen J.M."/>
            <person name="Kirkegaard R.H."/>
            <person name="Michaelsen T.Y."/>
            <person name="Andersen M.H."/>
            <person name="Karst S.M."/>
            <person name="Dueholm M.S."/>
            <person name="Nielsen P.H."/>
            <person name="Albertsen M."/>
        </authorList>
    </citation>
    <scope>NUCLEOTIDE SEQUENCE</scope>
    <source>
        <strain evidence="2">EsbW_18-Q3-R4-48_MAXAC.044</strain>
    </source>
</reference>
<dbReference type="AlphaFoldDB" id="A0A9D7F8Q3"/>
<organism evidence="2 3">
    <name type="scientific">Candidatus Propionivibrio dominans</name>
    <dbReference type="NCBI Taxonomy" id="2954373"/>
    <lineage>
        <taxon>Bacteria</taxon>
        <taxon>Pseudomonadati</taxon>
        <taxon>Pseudomonadota</taxon>
        <taxon>Betaproteobacteria</taxon>
        <taxon>Rhodocyclales</taxon>
        <taxon>Rhodocyclaceae</taxon>
        <taxon>Propionivibrio</taxon>
    </lineage>
</organism>
<dbReference type="InterPro" id="IPR052340">
    <property type="entry name" value="RNase_Y/CdgJ"/>
</dbReference>
<accession>A0A9D7F8Q3</accession>
<gene>
    <name evidence="2" type="ORF">IPJ48_01695</name>
</gene>
<dbReference type="PROSITE" id="PS51833">
    <property type="entry name" value="HDOD"/>
    <property type="match status" value="1"/>
</dbReference>
<dbReference type="SUPFAM" id="SSF109604">
    <property type="entry name" value="HD-domain/PDEase-like"/>
    <property type="match status" value="1"/>
</dbReference>
<protein>
    <submittedName>
        <fullName evidence="2">HDOD domain-containing protein</fullName>
    </submittedName>
</protein>
<dbReference type="Proteomes" id="UP000886602">
    <property type="component" value="Unassembled WGS sequence"/>
</dbReference>
<dbReference type="Gene3D" id="1.10.3210.10">
    <property type="entry name" value="Hypothetical protein af1432"/>
    <property type="match status" value="1"/>
</dbReference>
<comment type="caution">
    <text evidence="2">The sequence shown here is derived from an EMBL/GenBank/DDBJ whole genome shotgun (WGS) entry which is preliminary data.</text>
</comment>